<evidence type="ECO:0000259" key="3">
    <source>
        <dbReference type="Pfam" id="PF15950"/>
    </source>
</evidence>
<feature type="domain" description="DUF4758" evidence="3">
    <location>
        <begin position="854"/>
        <end position="934"/>
    </location>
</feature>
<proteinExistence type="predicted"/>
<dbReference type="InterPro" id="IPR031866">
    <property type="entry name" value="DUF4758"/>
</dbReference>
<feature type="signal peptide" evidence="2">
    <location>
        <begin position="1"/>
        <end position="23"/>
    </location>
</feature>
<protein>
    <recommendedName>
        <fullName evidence="3">DUF4758 domain-containing protein</fullName>
    </recommendedName>
</protein>
<feature type="domain" description="DUF4758" evidence="3">
    <location>
        <begin position="1020"/>
        <end position="1062"/>
    </location>
</feature>
<dbReference type="EMBL" id="OV651816">
    <property type="protein sequence ID" value="CAH1109297.1"/>
    <property type="molecule type" value="Genomic_DNA"/>
</dbReference>
<name>A0A9P0GHF3_9CUCU</name>
<feature type="chain" id="PRO_5040309227" description="DUF4758 domain-containing protein" evidence="2">
    <location>
        <begin position="24"/>
        <end position="2402"/>
    </location>
</feature>
<feature type="compositionally biased region" description="Low complexity" evidence="1">
    <location>
        <begin position="1909"/>
        <end position="1924"/>
    </location>
</feature>
<dbReference type="Proteomes" id="UP001153636">
    <property type="component" value="Chromosome 4"/>
</dbReference>
<feature type="compositionally biased region" description="Basic residues" evidence="1">
    <location>
        <begin position="1823"/>
        <end position="1835"/>
    </location>
</feature>
<feature type="compositionally biased region" description="Low complexity" evidence="1">
    <location>
        <begin position="1511"/>
        <end position="1557"/>
    </location>
</feature>
<feature type="compositionally biased region" description="Polar residues" evidence="1">
    <location>
        <begin position="1670"/>
        <end position="1681"/>
    </location>
</feature>
<reference evidence="4" key="1">
    <citation type="submission" date="2022-01" db="EMBL/GenBank/DDBJ databases">
        <authorList>
            <person name="King R."/>
        </authorList>
    </citation>
    <scope>NUCLEOTIDE SEQUENCE</scope>
</reference>
<feature type="compositionally biased region" description="Polar residues" evidence="1">
    <location>
        <begin position="1855"/>
        <end position="1867"/>
    </location>
</feature>
<gene>
    <name evidence="4" type="ORF">PSYICH_LOCUS9756</name>
</gene>
<feature type="compositionally biased region" description="Low complexity" evidence="1">
    <location>
        <begin position="1683"/>
        <end position="1715"/>
    </location>
</feature>
<feature type="compositionally biased region" description="Polar residues" evidence="1">
    <location>
        <begin position="1606"/>
        <end position="1616"/>
    </location>
</feature>
<feature type="compositionally biased region" description="Polar residues" evidence="1">
    <location>
        <begin position="1400"/>
        <end position="1415"/>
    </location>
</feature>
<feature type="compositionally biased region" description="Basic residues" evidence="1">
    <location>
        <begin position="1785"/>
        <end position="1802"/>
    </location>
</feature>
<feature type="domain" description="DUF4758" evidence="3">
    <location>
        <begin position="1263"/>
        <end position="1318"/>
    </location>
</feature>
<evidence type="ECO:0000256" key="1">
    <source>
        <dbReference type="SAM" id="MobiDB-lite"/>
    </source>
</evidence>
<evidence type="ECO:0000313" key="5">
    <source>
        <dbReference type="Proteomes" id="UP001153636"/>
    </source>
</evidence>
<feature type="domain" description="DUF4758" evidence="3">
    <location>
        <begin position="1144"/>
        <end position="1256"/>
    </location>
</feature>
<keyword evidence="5" id="KW-1185">Reference proteome</keyword>
<organism evidence="4 5">
    <name type="scientific">Psylliodes chrysocephalus</name>
    <dbReference type="NCBI Taxonomy" id="3402493"/>
    <lineage>
        <taxon>Eukaryota</taxon>
        <taxon>Metazoa</taxon>
        <taxon>Ecdysozoa</taxon>
        <taxon>Arthropoda</taxon>
        <taxon>Hexapoda</taxon>
        <taxon>Insecta</taxon>
        <taxon>Pterygota</taxon>
        <taxon>Neoptera</taxon>
        <taxon>Endopterygota</taxon>
        <taxon>Coleoptera</taxon>
        <taxon>Polyphaga</taxon>
        <taxon>Cucujiformia</taxon>
        <taxon>Chrysomeloidea</taxon>
        <taxon>Chrysomelidae</taxon>
        <taxon>Galerucinae</taxon>
        <taxon>Alticini</taxon>
        <taxon>Psylliodes</taxon>
    </lineage>
</organism>
<dbReference type="PANTHER" id="PTHR39072:SF2">
    <property type="match status" value="1"/>
</dbReference>
<feature type="compositionally biased region" description="Polar residues" evidence="1">
    <location>
        <begin position="1932"/>
        <end position="1941"/>
    </location>
</feature>
<feature type="compositionally biased region" description="Acidic residues" evidence="1">
    <location>
        <begin position="1730"/>
        <end position="1753"/>
    </location>
</feature>
<feature type="region of interest" description="Disordered" evidence="1">
    <location>
        <begin position="1386"/>
        <end position="1941"/>
    </location>
</feature>
<evidence type="ECO:0000313" key="4">
    <source>
        <dbReference type="EMBL" id="CAH1109297.1"/>
    </source>
</evidence>
<dbReference type="Pfam" id="PF15950">
    <property type="entry name" value="DUF4758"/>
    <property type="match status" value="5"/>
</dbReference>
<dbReference type="PANTHER" id="PTHR39072">
    <property type="entry name" value="RE48511P"/>
    <property type="match status" value="1"/>
</dbReference>
<sequence length="2402" mass="266228">MLQPRMNYLLGFVLLILVDSFEGQQYNIQHTPRIKQQDDKDVTTVLLVDSRGRSSFGRYHNVKPDLGLITSTARTFIQEGVTTEYATQVLGTTLDNGRLYAHLLTKSSRVLYDDNQSSKIHENMNKKWNINENAINTRSFINNIDYILPNNVAPGQIFSTRINTEPNNEDIANITPLDLKSPEEELLKEESSNNYRVPFDEKFKKIVSPVQSNIKVFKITPEVPDLTQENIIVHKEPNEKHLRNSFTPSKVRQWDELPTFTVRNEFSPSGLSFLGDLPEFEQRTERSRLTTPAERKAKLLFKAGLAKPNARDLTSITYTGFADFTTTVGDTVIIFSPHTQIQSSVKESKIVPKITTTINPTTTLLEPPLKTRVQTYLSQEPPMETKTFKGAELNMKTTIATMVIDKTDRIRDPKSQVADERINMDAKSAVLAHEQGKETIIFSPDVIQASETQIPMLSTPSDEEIAKIFASLQALDQKSTEALDTVASSIVESSEDSKLANTGGITTIFFDDEPIETSSVTHLEHLEASALPDEEKVTTEAEEIFTTVDEELITSEGFATTENVINTTPNEITTTENEIESENEKDIDIVCTGKIQIIPTTAYKTLTYLTTFFIPTDDDTTTSVKSNKVISTEIGLQTKTCQTVTPSVSTIASSTSIPTTTTEEIATTEQKIETTTDAETEKPETTTEQEATTFKQIETTTSEITTEEYHITESESEATETTTEDGDELEIIYKTLYTTYTYLTTYFQESSSSIASRTVVTTNVISSTLDPKMQSSVDSVEGIMEVEDSSTRYNTKTVSFDDLANITPSQVHSVQATATESSNILQDTEAEVEESSKATPNLDDSKILAEGVKTYYTTYTYFTTIFVDGETEISSRTEVYTNYVTPSASHKDILNTKSPTIDDSEDYVAKKLKLLSKIKPENSYNTINRQKSLVDPKYNDLTSNDDSTTTENNEISDDILDLSEYETISTMVTDVRSSTSEGDRRIIDNVEKRNVLLEDQIFSESNNDSEIIPHPTLLLQTSYTTFTYFTTMYQGTTSSNVVSRLETVTNVVTQTLEPSKIVATDDPNAPVTYFTTFTYWTTLYKDGTTKITSREETVTNVETASIKATSTVPFIEKTSTINNLETSMVESETTQPSTVGEDELTTYFTTYTYYTTSYIGDNTVLNSRLETVTNVLNNSADIDTNYIGRAIGSHDKNKVDINEKAVDRTTSIKPTGLISTILNTVKNNGTTTLLSTDVYGTYIDGLYAKVLESTSSIITSEIKSTSVTTEKLKPTGVVSINKGKIVDAEGVSTLFYQTQAVGTYIDNLYAQVIESTSSLTVDEEKKSSLPADLPIVHRTGLVRLIEGSIVQNDTTTFYESKVLGTLIDGRYAQVIQSTSSFLVGQKSSIKPSGANEIHPASTQGPEKSITNTKLVSPSPVAIEGSFSDGKDEEETTTEETEEEEGDEKDPGKSKSRLTFQSKKRTFTPAIRPFASRQRPSFAPKRKQSGQSTAATITRSDFTPTVTAVPASSKGNRFGGRRSSSSSSINPTSSSSRRFSRPKTSSSSGFGRRGSSSRINPTSTLGSSSRRAGFRTSSAGGLPNRSSSLFPGRPRIRPTLASGLIRSPSSNIVTQSPLDDEDNLTTLITEDPTEGGEGDETTLDVQTTTEPTSRRSQNPLLKFRRPPLARTTPSRTSKSGKSVTRPTTSATTSTTTSRPRTTRTNNLLNRARPNALFPRRGLFTTTTTPAPEDENADDNEDLIEEGDPEEDTDYDSSLRNTQTAPPPTSTTGKPVVRGRGIQIKPFFRKRSKRDTYSRFRRPTSRTTPSTIEDILEEETEKPQKSVRNRYSNKSRTKTTSSTTSTTSAPRKRISPSKASSQGRTQFTLRENDKRSSFKRPTTAPTRSRPSTSRTNNSRFRNSYQTESSRKTNTNSRQNSRTTTNRGRVVPRQRPQTDFENDNYVSSQFDGIITVTRHIPTEITIPVVNGKVTEYKNIVTAKYSTEIINPNQYSTSINALGKDVTVLLSENTDINNGATLITQYILKQTPTTSIIFTPTYINRRKTSFSHIVPSTIYEVESVVNTIQPALANQAPLANILLSQLLLGGVQQQPNALLGLQQIQQPGFVPITPTTELKTRTTTYVTTVTSETSTVIPLTFRGKEILTTIIDSSVTVLTATEFLTDTITVTPTLGYQPQQLNTALLLPLLQQQLQQQQQQQQLSNTFQLTQHSANVFNLNEKPIAQALFQEQEEKFNLAEDETQQLQKPVEIEEEVIETSKRKISRKGKKSKSIASVQPVKETSVITLYVSGRTPGEFTTVLSTVVVGEENNRSKREIETKSVSPFQLITSTDHNKLDNFLMAGVKDVPLETSEIISETESLESIVGDVSKYFKTQTPEISRVTSDRQSQINGYITLSKSSDDFLA</sequence>
<feature type="compositionally biased region" description="Low complexity" evidence="1">
    <location>
        <begin position="1836"/>
        <end position="1846"/>
    </location>
</feature>
<feature type="compositionally biased region" description="Acidic residues" evidence="1">
    <location>
        <begin position="1430"/>
        <end position="1447"/>
    </location>
</feature>
<dbReference type="OrthoDB" id="10040649at2759"/>
<feature type="compositionally biased region" description="Acidic residues" evidence="1">
    <location>
        <begin position="1630"/>
        <end position="1641"/>
    </location>
</feature>
<feature type="compositionally biased region" description="Low complexity" evidence="1">
    <location>
        <begin position="1878"/>
        <end position="1901"/>
    </location>
</feature>
<keyword evidence="2" id="KW-0732">Signal</keyword>
<feature type="compositionally biased region" description="Polar residues" evidence="1">
    <location>
        <begin position="1488"/>
        <end position="1505"/>
    </location>
</feature>
<feature type="compositionally biased region" description="Polar residues" evidence="1">
    <location>
        <begin position="1558"/>
        <end position="1588"/>
    </location>
</feature>
<accession>A0A9P0GHF3</accession>
<evidence type="ECO:0000256" key="2">
    <source>
        <dbReference type="SAM" id="SignalP"/>
    </source>
</evidence>
<feature type="compositionally biased region" description="Polar residues" evidence="1">
    <location>
        <begin position="1644"/>
        <end position="1658"/>
    </location>
</feature>
<feature type="domain" description="DUF4758" evidence="3">
    <location>
        <begin position="1336"/>
        <end position="1380"/>
    </location>
</feature>